<evidence type="ECO:0000313" key="2">
    <source>
        <dbReference type="EMBL" id="GBM40511.1"/>
    </source>
</evidence>
<gene>
    <name evidence="2" type="ORF">AVEN_175729_1</name>
</gene>
<comment type="caution">
    <text evidence="2">The sequence shown here is derived from an EMBL/GenBank/DDBJ whole genome shotgun (WGS) entry which is preliminary data.</text>
</comment>
<proteinExistence type="predicted"/>
<accession>A0A4Y2FGY9</accession>
<protein>
    <submittedName>
        <fullName evidence="2">Uncharacterized protein</fullName>
    </submittedName>
</protein>
<dbReference type="AlphaFoldDB" id="A0A4Y2FGY9"/>
<keyword evidence="3" id="KW-1185">Reference proteome</keyword>
<sequence>MLRSYLLCHATMDCETGANCNNVVILSANLSSHSSMNFYLFPNPAKRRQPSEHILNDPDYPSCYNLLRFLYQQIYSTACMPERPKTEGNNPNGLGTSRMRASPSEYSNQRTKESAFITEKNPPVKNAKT</sequence>
<name>A0A4Y2FGY9_ARAVE</name>
<reference evidence="2 3" key="1">
    <citation type="journal article" date="2019" name="Sci. Rep.">
        <title>Orb-weaving spider Araneus ventricosus genome elucidates the spidroin gene catalogue.</title>
        <authorList>
            <person name="Kono N."/>
            <person name="Nakamura H."/>
            <person name="Ohtoshi R."/>
            <person name="Moran D.A.P."/>
            <person name="Shinohara A."/>
            <person name="Yoshida Y."/>
            <person name="Fujiwara M."/>
            <person name="Mori M."/>
            <person name="Tomita M."/>
            <person name="Arakawa K."/>
        </authorList>
    </citation>
    <scope>NUCLEOTIDE SEQUENCE [LARGE SCALE GENOMIC DNA]</scope>
</reference>
<dbReference type="EMBL" id="BGPR01000932">
    <property type="protein sequence ID" value="GBM40511.1"/>
    <property type="molecule type" value="Genomic_DNA"/>
</dbReference>
<evidence type="ECO:0000313" key="3">
    <source>
        <dbReference type="Proteomes" id="UP000499080"/>
    </source>
</evidence>
<dbReference type="Proteomes" id="UP000499080">
    <property type="component" value="Unassembled WGS sequence"/>
</dbReference>
<organism evidence="2 3">
    <name type="scientific">Araneus ventricosus</name>
    <name type="common">Orbweaver spider</name>
    <name type="synonym">Epeira ventricosa</name>
    <dbReference type="NCBI Taxonomy" id="182803"/>
    <lineage>
        <taxon>Eukaryota</taxon>
        <taxon>Metazoa</taxon>
        <taxon>Ecdysozoa</taxon>
        <taxon>Arthropoda</taxon>
        <taxon>Chelicerata</taxon>
        <taxon>Arachnida</taxon>
        <taxon>Araneae</taxon>
        <taxon>Araneomorphae</taxon>
        <taxon>Entelegynae</taxon>
        <taxon>Araneoidea</taxon>
        <taxon>Araneidae</taxon>
        <taxon>Araneus</taxon>
    </lineage>
</organism>
<evidence type="ECO:0000256" key="1">
    <source>
        <dbReference type="SAM" id="MobiDB-lite"/>
    </source>
</evidence>
<feature type="region of interest" description="Disordered" evidence="1">
    <location>
        <begin position="81"/>
        <end position="129"/>
    </location>
</feature>